<evidence type="ECO:0000313" key="4">
    <source>
        <dbReference type="Proteomes" id="UP000053599"/>
    </source>
</evidence>
<dbReference type="Pfam" id="PF00106">
    <property type="entry name" value="adh_short"/>
    <property type="match status" value="1"/>
</dbReference>
<keyword evidence="2" id="KW-0560">Oxidoreductase</keyword>
<evidence type="ECO:0000313" key="3">
    <source>
        <dbReference type="EMBL" id="KIV76936.1"/>
    </source>
</evidence>
<accession>A0A0D1WPC5</accession>
<evidence type="ECO:0000256" key="2">
    <source>
        <dbReference type="ARBA" id="ARBA00023002"/>
    </source>
</evidence>
<dbReference type="GO" id="GO:0016491">
    <property type="term" value="F:oxidoreductase activity"/>
    <property type="evidence" value="ECO:0007669"/>
    <property type="project" value="UniProtKB-KW"/>
</dbReference>
<dbReference type="SUPFAM" id="SSF51735">
    <property type="entry name" value="NAD(P)-binding Rossmann-fold domains"/>
    <property type="match status" value="1"/>
</dbReference>
<dbReference type="Gene3D" id="3.40.50.720">
    <property type="entry name" value="NAD(P)-binding Rossmann-like Domain"/>
    <property type="match status" value="1"/>
</dbReference>
<dbReference type="STRING" id="1016849.A0A0D1WPC5"/>
<dbReference type="HOGENOM" id="CLU_010194_44_4_1"/>
<organism evidence="3 4">
    <name type="scientific">Exophiala sideris</name>
    <dbReference type="NCBI Taxonomy" id="1016849"/>
    <lineage>
        <taxon>Eukaryota</taxon>
        <taxon>Fungi</taxon>
        <taxon>Dikarya</taxon>
        <taxon>Ascomycota</taxon>
        <taxon>Pezizomycotina</taxon>
        <taxon>Eurotiomycetes</taxon>
        <taxon>Chaetothyriomycetidae</taxon>
        <taxon>Chaetothyriales</taxon>
        <taxon>Herpotrichiellaceae</taxon>
        <taxon>Exophiala</taxon>
    </lineage>
</organism>
<comment type="similarity">
    <text evidence="1">Belongs to the short-chain dehydrogenases/reductases (SDR) family.</text>
</comment>
<sequence length="341" mass="37907">MSEEFHIPLELGKTIRTLLYSQFCNTTPYPTQSFANQTIIVTGSNIGLGLEAARHFYRLNCTKLILAVRTISKGQTAKEDILQSVKRRTDADAIEVWPLDLSNTDSTLSFANRVKKDLPRLDVLVENAGLGAQKWSVVEGFEQSIQVNVINTLLLALSLLPKLKDTASKYPDSSPHLVLVSSDALRMTKFQQINDPDIYQSLNTEKDFNGLEWYCISKLLDVLFVRELVDRLDFGRVVIDMVNPGMSRTAFTRDASAPARIADGIMRRIMGRSSEVGSRALVLGACAGSDSHGHFMNDGQNQWVAKWVDEDVGKRAQRKVFEQTMKVLGMRSPGVGKVVGL</sequence>
<dbReference type="Proteomes" id="UP000053599">
    <property type="component" value="Unassembled WGS sequence"/>
</dbReference>
<reference evidence="3 4" key="1">
    <citation type="submission" date="2015-01" db="EMBL/GenBank/DDBJ databases">
        <title>The Genome Sequence of Exophiala sideris CBS121828.</title>
        <authorList>
            <consortium name="The Broad Institute Genomics Platform"/>
            <person name="Cuomo C."/>
            <person name="de Hoog S."/>
            <person name="Gorbushina A."/>
            <person name="Stielow B."/>
            <person name="Teixiera M."/>
            <person name="Abouelleil A."/>
            <person name="Chapman S.B."/>
            <person name="Priest M."/>
            <person name="Young S.K."/>
            <person name="Wortman J."/>
            <person name="Nusbaum C."/>
            <person name="Birren B."/>
        </authorList>
    </citation>
    <scope>NUCLEOTIDE SEQUENCE [LARGE SCALE GENOMIC DNA]</scope>
    <source>
        <strain evidence="3 4">CBS 121828</strain>
    </source>
</reference>
<dbReference type="PANTHER" id="PTHR43157:SF31">
    <property type="entry name" value="PHOSPHATIDYLINOSITOL-GLYCAN BIOSYNTHESIS CLASS F PROTEIN"/>
    <property type="match status" value="1"/>
</dbReference>
<dbReference type="InterPro" id="IPR002347">
    <property type="entry name" value="SDR_fam"/>
</dbReference>
<name>A0A0D1WPC5_9EURO</name>
<dbReference type="InterPro" id="IPR036291">
    <property type="entry name" value="NAD(P)-bd_dom_sf"/>
</dbReference>
<dbReference type="OrthoDB" id="542013at2759"/>
<gene>
    <name evidence="3" type="ORF">PV11_08784</name>
</gene>
<protein>
    <recommendedName>
        <fullName evidence="5">Ketoreductase (KR) domain-containing protein</fullName>
    </recommendedName>
</protein>
<dbReference type="PANTHER" id="PTHR43157">
    <property type="entry name" value="PHOSPHATIDYLINOSITOL-GLYCAN BIOSYNTHESIS CLASS F PROTEIN-RELATED"/>
    <property type="match status" value="1"/>
</dbReference>
<proteinExistence type="inferred from homology"/>
<dbReference type="AlphaFoldDB" id="A0A0D1WPC5"/>
<dbReference type="EMBL" id="KN846954">
    <property type="protein sequence ID" value="KIV76936.1"/>
    <property type="molecule type" value="Genomic_DNA"/>
</dbReference>
<dbReference type="PRINTS" id="PR00081">
    <property type="entry name" value="GDHRDH"/>
</dbReference>
<evidence type="ECO:0008006" key="5">
    <source>
        <dbReference type="Google" id="ProtNLM"/>
    </source>
</evidence>
<evidence type="ECO:0000256" key="1">
    <source>
        <dbReference type="ARBA" id="ARBA00006484"/>
    </source>
</evidence>